<protein>
    <submittedName>
        <fullName evidence="1">Uncharacterized protein</fullName>
    </submittedName>
</protein>
<sequence length="62" mass="7122">MNTRQSCLDLKKPYLCSSIVSLSSLRGYTLSDSKRSLEVCYSKEMTEELKKARKQFDGVKQI</sequence>
<evidence type="ECO:0000313" key="2">
    <source>
        <dbReference type="Proteomes" id="UP000270094"/>
    </source>
</evidence>
<dbReference type="AlphaFoldDB" id="A0A3P7IJ37"/>
<reference evidence="1 2" key="1">
    <citation type="submission" date="2018-11" db="EMBL/GenBank/DDBJ databases">
        <authorList>
            <consortium name="Pathogen Informatics"/>
        </authorList>
    </citation>
    <scope>NUCLEOTIDE SEQUENCE [LARGE SCALE GENOMIC DNA]</scope>
</reference>
<organism evidence="1 2">
    <name type="scientific">Strongylus vulgaris</name>
    <name type="common">Blood worm</name>
    <dbReference type="NCBI Taxonomy" id="40348"/>
    <lineage>
        <taxon>Eukaryota</taxon>
        <taxon>Metazoa</taxon>
        <taxon>Ecdysozoa</taxon>
        <taxon>Nematoda</taxon>
        <taxon>Chromadorea</taxon>
        <taxon>Rhabditida</taxon>
        <taxon>Rhabditina</taxon>
        <taxon>Rhabditomorpha</taxon>
        <taxon>Strongyloidea</taxon>
        <taxon>Strongylidae</taxon>
        <taxon>Strongylus</taxon>
    </lineage>
</organism>
<accession>A0A3P7IJ37</accession>
<proteinExistence type="predicted"/>
<dbReference type="Proteomes" id="UP000270094">
    <property type="component" value="Unassembled WGS sequence"/>
</dbReference>
<evidence type="ECO:0000313" key="1">
    <source>
        <dbReference type="EMBL" id="VDM73030.1"/>
    </source>
</evidence>
<dbReference type="EMBL" id="UYYB01028454">
    <property type="protein sequence ID" value="VDM73030.1"/>
    <property type="molecule type" value="Genomic_DNA"/>
</dbReference>
<name>A0A3P7IJ37_STRVU</name>
<keyword evidence="2" id="KW-1185">Reference proteome</keyword>
<gene>
    <name evidence="1" type="ORF">SVUK_LOCUS8028</name>
</gene>